<evidence type="ECO:0000313" key="1">
    <source>
        <dbReference type="EMBL" id="TKW61384.1"/>
    </source>
</evidence>
<proteinExistence type="predicted"/>
<dbReference type="AlphaFoldDB" id="A0A6N4RED2"/>
<evidence type="ECO:0000313" key="2">
    <source>
        <dbReference type="Proteomes" id="UP000320948"/>
    </source>
</evidence>
<dbReference type="EMBL" id="VAFM01000001">
    <property type="protein sequence ID" value="TKW61384.1"/>
    <property type="molecule type" value="Genomic_DNA"/>
</dbReference>
<evidence type="ECO:0008006" key="3">
    <source>
        <dbReference type="Google" id="ProtNLM"/>
    </source>
</evidence>
<dbReference type="SUPFAM" id="SSF81901">
    <property type="entry name" value="HCP-like"/>
    <property type="match status" value="1"/>
</dbReference>
<dbReference type="Gene3D" id="1.25.40.10">
    <property type="entry name" value="Tetratricopeptide repeat domain"/>
    <property type="match status" value="1"/>
</dbReference>
<sequence>MKFHALYVIGPLSFGLGANVFASTAKETQACNERAASYSQVSSPQQDFEAGEELMKNGCSDHAVQMWEKAAKGHHAQALFMLGLIYQGGDTGAGNIRANPRKAFPYFK</sequence>
<name>A0A6N4RED2_BLAVI</name>
<protein>
    <recommendedName>
        <fullName evidence="3">Sel1 repeat family protein</fullName>
    </recommendedName>
</protein>
<dbReference type="InterPro" id="IPR011990">
    <property type="entry name" value="TPR-like_helical_dom_sf"/>
</dbReference>
<reference evidence="1 2" key="1">
    <citation type="journal article" date="2017" name="Nat. Commun.">
        <title>In situ click chemistry generation of cyclooxygenase-2 inhibitors.</title>
        <authorList>
            <person name="Bhardwaj A."/>
            <person name="Kaur J."/>
            <person name="Wuest M."/>
            <person name="Wuest F."/>
        </authorList>
    </citation>
    <scope>NUCLEOTIDE SEQUENCE [LARGE SCALE GENOMIC DNA]</scope>
    <source>
        <strain evidence="1">S2_018_000_R2_106</strain>
    </source>
</reference>
<comment type="caution">
    <text evidence="1">The sequence shown here is derived from an EMBL/GenBank/DDBJ whole genome shotgun (WGS) entry which is preliminary data.</text>
</comment>
<organism evidence="1 2">
    <name type="scientific">Blastochloris viridis</name>
    <name type="common">Rhodopseudomonas viridis</name>
    <dbReference type="NCBI Taxonomy" id="1079"/>
    <lineage>
        <taxon>Bacteria</taxon>
        <taxon>Pseudomonadati</taxon>
        <taxon>Pseudomonadota</taxon>
        <taxon>Alphaproteobacteria</taxon>
        <taxon>Hyphomicrobiales</taxon>
        <taxon>Blastochloridaceae</taxon>
        <taxon>Blastochloris</taxon>
    </lineage>
</organism>
<dbReference type="Proteomes" id="UP000320948">
    <property type="component" value="Unassembled WGS sequence"/>
</dbReference>
<gene>
    <name evidence="1" type="ORF">DI628_01800</name>
</gene>
<accession>A0A6N4RED2</accession>